<evidence type="ECO:0000313" key="3">
    <source>
        <dbReference type="Proteomes" id="UP000444401"/>
    </source>
</evidence>
<dbReference type="Proteomes" id="UP000444401">
    <property type="component" value="Unassembled WGS sequence"/>
</dbReference>
<keyword evidence="3" id="KW-1185">Reference proteome</keyword>
<gene>
    <name evidence="2" type="ORF">GRI72_05115</name>
</gene>
<reference evidence="2 3" key="1">
    <citation type="submission" date="2019-12" db="EMBL/GenBank/DDBJ databases">
        <title>Genomic-based taxomic classification of the family Erythrobacteraceae.</title>
        <authorList>
            <person name="Xu L."/>
        </authorList>
    </citation>
    <scope>NUCLEOTIDE SEQUENCE [LARGE SCALE GENOMIC DNA]</scope>
    <source>
        <strain evidence="2 3">H32</strain>
    </source>
</reference>
<organism evidence="2 3">
    <name type="scientific">Pelagerythrobacter marinus</name>
    <dbReference type="NCBI Taxonomy" id="538382"/>
    <lineage>
        <taxon>Bacteria</taxon>
        <taxon>Pseudomonadati</taxon>
        <taxon>Pseudomonadota</taxon>
        <taxon>Alphaproteobacteria</taxon>
        <taxon>Sphingomonadales</taxon>
        <taxon>Erythrobacteraceae</taxon>
        <taxon>Pelagerythrobacter</taxon>
    </lineage>
</organism>
<proteinExistence type="predicted"/>
<dbReference type="EMBL" id="WTYO01000002">
    <property type="protein sequence ID" value="MXO68204.1"/>
    <property type="molecule type" value="Genomic_DNA"/>
</dbReference>
<dbReference type="RefSeq" id="WP_160732856.1">
    <property type="nucleotide sequence ID" value="NZ_WTYO01000002.1"/>
</dbReference>
<sequence length="169" mass="18861">MRSWLYGLAAAALAGSAPAQAEKAVPLEWNDRGKHPFMMAENGEMAFGVVCSAVRPKYGSFDFVVITKRGSIPLRKGGEVEVQFFIDGKVSGTLFDRDTSDTGVATAFPYFNRMIRRLIGRARARDVPLEVKVRTREGSSTRYFAEMAIDLSTLTRAMVDDLTRECRRR</sequence>
<feature type="signal peptide" evidence="1">
    <location>
        <begin position="1"/>
        <end position="21"/>
    </location>
</feature>
<evidence type="ECO:0000256" key="1">
    <source>
        <dbReference type="SAM" id="SignalP"/>
    </source>
</evidence>
<evidence type="ECO:0000313" key="2">
    <source>
        <dbReference type="EMBL" id="MXO68204.1"/>
    </source>
</evidence>
<feature type="chain" id="PRO_5047032509" evidence="1">
    <location>
        <begin position="22"/>
        <end position="169"/>
    </location>
</feature>
<accession>A0ABW9UWA5</accession>
<name>A0ABW9UWA5_9SPHN</name>
<comment type="caution">
    <text evidence="2">The sequence shown here is derived from an EMBL/GenBank/DDBJ whole genome shotgun (WGS) entry which is preliminary data.</text>
</comment>
<protein>
    <submittedName>
        <fullName evidence="2">Uncharacterized protein</fullName>
    </submittedName>
</protein>
<keyword evidence="1" id="KW-0732">Signal</keyword>